<name>A0A5C4N200_9ACTN</name>
<gene>
    <name evidence="1" type="ORF">FHE65_01800</name>
</gene>
<dbReference type="OrthoDB" id="5139861at2"/>
<sequence>MNASAYSRFDVTRPPLLAQEYWASIESELLRLERSLTAGDDIQVIGDAKCLVEATAKVAWDINGTPADSNASFPTVVTRAHELLRNQPGQELAHQSTYAALALQASRMAGNLAEIRNAIGGGHGRARKPYVRAEEVDLALDGALTWVRWALRRLDLFAEGRPDQLIRDLVGSDTEPQKIFTQGLLARRLVSANLPQLEPKWQRSLGVAVGQRSASGTFVVSDDGLSPAVESQDLAVWPTQYRLGLAQGCLFDRDEQPTIWPATLVAAVKVLAPVTNGEIALDELVDRVVAHYVPVNTGPGQLADMVREVEQAAAQAAGPMQPPLRKLEAHLRAVHP</sequence>
<evidence type="ECO:0000313" key="2">
    <source>
        <dbReference type="Proteomes" id="UP000306740"/>
    </source>
</evidence>
<dbReference type="EMBL" id="VDFR01000008">
    <property type="protein sequence ID" value="TNC51411.1"/>
    <property type="molecule type" value="Genomic_DNA"/>
</dbReference>
<dbReference type="Proteomes" id="UP000306740">
    <property type="component" value="Unassembled WGS sequence"/>
</dbReference>
<evidence type="ECO:0000313" key="1">
    <source>
        <dbReference type="EMBL" id="TNC51411.1"/>
    </source>
</evidence>
<organism evidence="1 2">
    <name type="scientific">Mumia zhuanghuii</name>
    <dbReference type="NCBI Taxonomy" id="2585211"/>
    <lineage>
        <taxon>Bacteria</taxon>
        <taxon>Bacillati</taxon>
        <taxon>Actinomycetota</taxon>
        <taxon>Actinomycetes</taxon>
        <taxon>Propionibacteriales</taxon>
        <taxon>Nocardioidaceae</taxon>
        <taxon>Mumia</taxon>
    </lineage>
</organism>
<comment type="caution">
    <text evidence="1">The sequence shown here is derived from an EMBL/GenBank/DDBJ whole genome shotgun (WGS) entry which is preliminary data.</text>
</comment>
<reference evidence="1 2" key="1">
    <citation type="submission" date="2019-05" db="EMBL/GenBank/DDBJ databases">
        <title>Mumia sp. nov., isolated from the intestinal contents of plateau pika (Ochotona curzoniae) in the Qinghai-Tibet plateau of China.</title>
        <authorList>
            <person name="Tian Z."/>
        </authorList>
    </citation>
    <scope>NUCLEOTIDE SEQUENCE [LARGE SCALE GENOMIC DNA]</scope>
    <source>
        <strain evidence="2">527</strain>
    </source>
</reference>
<protein>
    <recommendedName>
        <fullName evidence="3">Abortive infection protein-like C-terminal domain-containing protein</fullName>
    </recommendedName>
</protein>
<accession>A0A5C4N200</accession>
<proteinExistence type="predicted"/>
<dbReference type="RefSeq" id="WP_139105091.1">
    <property type="nucleotide sequence ID" value="NZ_VDFR01000008.1"/>
</dbReference>
<evidence type="ECO:0008006" key="3">
    <source>
        <dbReference type="Google" id="ProtNLM"/>
    </source>
</evidence>
<dbReference type="AlphaFoldDB" id="A0A5C4N200"/>